<dbReference type="PROSITE" id="PS50113">
    <property type="entry name" value="PAC"/>
    <property type="match status" value="2"/>
</dbReference>
<dbReference type="CDD" id="cd00082">
    <property type="entry name" value="HisKA"/>
    <property type="match status" value="1"/>
</dbReference>
<feature type="domain" description="Histidine kinase" evidence="7">
    <location>
        <begin position="564"/>
        <end position="797"/>
    </location>
</feature>
<dbReference type="OrthoDB" id="9124519at2"/>
<comment type="catalytic activity">
    <reaction evidence="1">
        <text>ATP + protein L-histidine = ADP + protein N-phospho-L-histidine.</text>
        <dbReference type="EC" id="2.7.13.3"/>
    </reaction>
</comment>
<evidence type="ECO:0000256" key="6">
    <source>
        <dbReference type="SAM" id="Coils"/>
    </source>
</evidence>
<keyword evidence="10" id="KW-1185">Reference proteome</keyword>
<dbReference type="InterPro" id="IPR000700">
    <property type="entry name" value="PAS-assoc_C"/>
</dbReference>
<dbReference type="Proteomes" id="UP000256373">
    <property type="component" value="Unassembled WGS sequence"/>
</dbReference>
<dbReference type="EC" id="2.7.13.3" evidence="2"/>
<name>A0A3D8YGK9_9BACT</name>
<keyword evidence="3" id="KW-0597">Phosphoprotein</keyword>
<dbReference type="EMBL" id="QNUL01000002">
    <property type="protein sequence ID" value="REA63807.1"/>
    <property type="molecule type" value="Genomic_DNA"/>
</dbReference>
<evidence type="ECO:0000259" key="7">
    <source>
        <dbReference type="PROSITE" id="PS50109"/>
    </source>
</evidence>
<dbReference type="Pfam" id="PF02518">
    <property type="entry name" value="HATPase_c"/>
    <property type="match status" value="1"/>
</dbReference>
<proteinExistence type="predicted"/>
<dbReference type="InterPro" id="IPR052162">
    <property type="entry name" value="Sensor_kinase/Photoreceptor"/>
</dbReference>
<keyword evidence="4" id="KW-0808">Transferase</keyword>
<evidence type="ECO:0000256" key="1">
    <source>
        <dbReference type="ARBA" id="ARBA00000085"/>
    </source>
</evidence>
<dbReference type="AlphaFoldDB" id="A0A3D8YGK9"/>
<feature type="coiled-coil region" evidence="6">
    <location>
        <begin position="530"/>
        <end position="600"/>
    </location>
</feature>
<dbReference type="SMART" id="SM00091">
    <property type="entry name" value="PAS"/>
    <property type="match status" value="3"/>
</dbReference>
<gene>
    <name evidence="9" type="ORF">DSL64_05120</name>
</gene>
<evidence type="ECO:0000256" key="4">
    <source>
        <dbReference type="ARBA" id="ARBA00022679"/>
    </source>
</evidence>
<dbReference type="InterPro" id="IPR003661">
    <property type="entry name" value="HisK_dim/P_dom"/>
</dbReference>
<dbReference type="Gene3D" id="3.30.565.10">
    <property type="entry name" value="Histidine kinase-like ATPase, C-terminal domain"/>
    <property type="match status" value="1"/>
</dbReference>
<dbReference type="PRINTS" id="PR00344">
    <property type="entry name" value="BCTRLSENSOR"/>
</dbReference>
<accession>A0A3D8YGK9</accession>
<dbReference type="SUPFAM" id="SSF47384">
    <property type="entry name" value="Homodimeric domain of signal transducing histidine kinase"/>
    <property type="match status" value="1"/>
</dbReference>
<comment type="caution">
    <text evidence="9">The sequence shown here is derived from an EMBL/GenBank/DDBJ whole genome shotgun (WGS) entry which is preliminary data.</text>
</comment>
<dbReference type="RefSeq" id="WP_115829558.1">
    <property type="nucleotide sequence ID" value="NZ_QNUL01000002.1"/>
</dbReference>
<evidence type="ECO:0000256" key="3">
    <source>
        <dbReference type="ARBA" id="ARBA00022553"/>
    </source>
</evidence>
<evidence type="ECO:0000259" key="8">
    <source>
        <dbReference type="PROSITE" id="PS50113"/>
    </source>
</evidence>
<dbReference type="GO" id="GO:0000155">
    <property type="term" value="F:phosphorelay sensor kinase activity"/>
    <property type="evidence" value="ECO:0007669"/>
    <property type="project" value="InterPro"/>
</dbReference>
<dbReference type="PROSITE" id="PS50109">
    <property type="entry name" value="HIS_KIN"/>
    <property type="match status" value="1"/>
</dbReference>
<dbReference type="Gene3D" id="1.10.287.130">
    <property type="match status" value="1"/>
</dbReference>
<dbReference type="Gene3D" id="3.30.450.20">
    <property type="entry name" value="PAS domain"/>
    <property type="match status" value="3"/>
</dbReference>
<evidence type="ECO:0000256" key="5">
    <source>
        <dbReference type="ARBA" id="ARBA00022777"/>
    </source>
</evidence>
<keyword evidence="5" id="KW-0418">Kinase</keyword>
<feature type="domain" description="PAC" evidence="8">
    <location>
        <begin position="339"/>
        <end position="393"/>
    </location>
</feature>
<reference evidence="9 10" key="1">
    <citation type="submission" date="2018-07" db="EMBL/GenBank/DDBJ databases">
        <title>Dyadobacter roseus sp. nov., isolated from rose rhizosphere soil.</title>
        <authorList>
            <person name="Chen L."/>
        </authorList>
    </citation>
    <scope>NUCLEOTIDE SEQUENCE [LARGE SCALE GENOMIC DNA]</scope>
    <source>
        <strain evidence="9 10">RS19</strain>
    </source>
</reference>
<sequence>MPFITVTIADFPDSVVEHKKQIESLGRYVDNANEGTLSEERFSKYTFGIGRWLYSYAMATYTNQPALYELERVHTEICRIATLIIDRINAADLTTAKSLLQKLQDLNREFNGLVQQVETWISADNVKEYTESHSSETSLDTFLQNQVSFQALTENTDVLILFLDQTRHVFYTNQAWVDFTGKCAAELSRFNWLNTIAEAYHSSVQTAIEHSLAGESADAFDLRAFDSDNQLRDFSMRVSPWIGDQKDISGCIIWLTDVDQLRKTESDNRIKTAVLDHCKLIIGISLVDPMPEPIYNNPYTLQKLGWSTGKGRTLIDAVYPPDRDRVLEILPEILKNKQGSHEIRLYNEESGEPFWVQWDVIVIEGDKNDAPDILFTISPDITERKHQQRLLESHFQTLMNAVDIARLGTWDVDLITGATHFSDRHLEMFGAASNMSLQQAIAHVIPEQKHGLVSAFFDALKSESGGKFTAEYTIVNSETGQHHIIQSIGQAYFDTEGKAVSISGIAHDITVFRDLQHELEIQVQSRTLQLDESNRQLEDGNQQMKQMNQLLSRSNEDLQRFAYVASHDLQEPLRKIQQFASRLELENEAVSERARDYLKRMVSAAERMSTLIEDLLSFSRVSNGSVNKQQVSIKKVIEHAVSNLEDSISRTGASFEIGSLPVVEANAIQLEQLFQNLISNAIKFHQFAQDGSIINPVINIAADLVGFEAIPDQIKPAVIAEKYHKISVADNGIGFDPIHLERIFEAFQRLHGRSQYNGTGIGLAICERIAHNHDGAITAESQEGHGATFLVFLPALG</sequence>
<dbReference type="InterPro" id="IPR000014">
    <property type="entry name" value="PAS"/>
</dbReference>
<dbReference type="Pfam" id="PF13426">
    <property type="entry name" value="PAS_9"/>
    <property type="match status" value="1"/>
</dbReference>
<dbReference type="InterPro" id="IPR036097">
    <property type="entry name" value="HisK_dim/P_sf"/>
</dbReference>
<dbReference type="PANTHER" id="PTHR43304">
    <property type="entry name" value="PHYTOCHROME-LIKE PROTEIN CPH1"/>
    <property type="match status" value="1"/>
</dbReference>
<evidence type="ECO:0000313" key="10">
    <source>
        <dbReference type="Proteomes" id="UP000256373"/>
    </source>
</evidence>
<dbReference type="InterPro" id="IPR003594">
    <property type="entry name" value="HATPase_dom"/>
</dbReference>
<dbReference type="InterPro" id="IPR036890">
    <property type="entry name" value="HATPase_C_sf"/>
</dbReference>
<organism evidence="9 10">
    <name type="scientific">Dyadobacter luteus</name>
    <dbReference type="NCBI Taxonomy" id="2259619"/>
    <lineage>
        <taxon>Bacteria</taxon>
        <taxon>Pseudomonadati</taxon>
        <taxon>Bacteroidota</taxon>
        <taxon>Cytophagia</taxon>
        <taxon>Cytophagales</taxon>
        <taxon>Spirosomataceae</taxon>
        <taxon>Dyadobacter</taxon>
    </lineage>
</organism>
<dbReference type="InterPro" id="IPR004358">
    <property type="entry name" value="Sig_transdc_His_kin-like_C"/>
</dbReference>
<protein>
    <recommendedName>
        <fullName evidence="2">histidine kinase</fullName>
        <ecNumber evidence="2">2.7.13.3</ecNumber>
    </recommendedName>
</protein>
<dbReference type="SMART" id="SM00388">
    <property type="entry name" value="HisKA"/>
    <property type="match status" value="1"/>
</dbReference>
<keyword evidence="6" id="KW-0175">Coiled coil</keyword>
<dbReference type="SUPFAM" id="SSF55874">
    <property type="entry name" value="ATPase domain of HSP90 chaperone/DNA topoisomerase II/histidine kinase"/>
    <property type="match status" value="1"/>
</dbReference>
<dbReference type="NCBIfam" id="TIGR00229">
    <property type="entry name" value="sensory_box"/>
    <property type="match status" value="1"/>
</dbReference>
<dbReference type="SMART" id="SM00387">
    <property type="entry name" value="HATPase_c"/>
    <property type="match status" value="1"/>
</dbReference>
<dbReference type="InterPro" id="IPR005467">
    <property type="entry name" value="His_kinase_dom"/>
</dbReference>
<dbReference type="PANTHER" id="PTHR43304:SF1">
    <property type="entry name" value="PAC DOMAIN-CONTAINING PROTEIN"/>
    <property type="match status" value="1"/>
</dbReference>
<dbReference type="Pfam" id="PF00512">
    <property type="entry name" value="HisKA"/>
    <property type="match status" value="1"/>
</dbReference>
<feature type="domain" description="PAC" evidence="8">
    <location>
        <begin position="468"/>
        <end position="521"/>
    </location>
</feature>
<dbReference type="Gene3D" id="1.20.120.30">
    <property type="entry name" value="Aspartate receptor, ligand-binding domain"/>
    <property type="match status" value="1"/>
</dbReference>
<dbReference type="InterPro" id="IPR035965">
    <property type="entry name" value="PAS-like_dom_sf"/>
</dbReference>
<evidence type="ECO:0000256" key="2">
    <source>
        <dbReference type="ARBA" id="ARBA00012438"/>
    </source>
</evidence>
<evidence type="ECO:0000313" key="9">
    <source>
        <dbReference type="EMBL" id="REA63807.1"/>
    </source>
</evidence>
<dbReference type="SUPFAM" id="SSF55785">
    <property type="entry name" value="PYP-like sensor domain (PAS domain)"/>
    <property type="match status" value="3"/>
</dbReference>